<evidence type="ECO:0000313" key="2">
    <source>
        <dbReference type="EMBL" id="MCP2257569.1"/>
    </source>
</evidence>
<reference evidence="2 3" key="1">
    <citation type="submission" date="2022-06" db="EMBL/GenBank/DDBJ databases">
        <title>Genomic Encyclopedia of Archaeal and Bacterial Type Strains, Phase II (KMG-II): from individual species to whole genera.</title>
        <authorList>
            <person name="Goeker M."/>
        </authorList>
    </citation>
    <scope>NUCLEOTIDE SEQUENCE [LARGE SCALE GENOMIC DNA]</scope>
    <source>
        <strain evidence="2 3">DSM 40477</strain>
    </source>
</reference>
<keyword evidence="3" id="KW-1185">Reference proteome</keyword>
<comment type="caution">
    <text evidence="2">The sequence shown here is derived from an EMBL/GenBank/DDBJ whole genome shotgun (WGS) entry which is preliminary data.</text>
</comment>
<name>A0ABT1HPX4_STRSD</name>
<gene>
    <name evidence="2" type="ORF">LX15_001254</name>
</gene>
<sequence length="104" mass="11906">MIADKGYSSRANREHLAQTWCQIDYPGEGEIRSRTRRRRGSTGGHPHPFSTQIDQRRIVVGCCFNRCKGCRGIAARYNWLVRDYLGGLKLVDLLAWLRDPSDTP</sequence>
<feature type="region of interest" description="Disordered" evidence="1">
    <location>
        <begin position="31"/>
        <end position="50"/>
    </location>
</feature>
<accession>A0ABT1HPX4</accession>
<evidence type="ECO:0000256" key="1">
    <source>
        <dbReference type="SAM" id="MobiDB-lite"/>
    </source>
</evidence>
<dbReference type="Proteomes" id="UP001205311">
    <property type="component" value="Unassembled WGS sequence"/>
</dbReference>
<dbReference type="EMBL" id="JAMTCP010000004">
    <property type="protein sequence ID" value="MCP2257569.1"/>
    <property type="molecule type" value="Genomic_DNA"/>
</dbReference>
<organism evidence="2 3">
    <name type="scientific">Streptoalloteichus tenebrarius (strain ATCC 17920 / DSM 40477 / JCM 4838 / CBS 697.72 / NBRC 16177 / NCIMB 11028 / NRRL B-12390 / A12253. 1 / ISP 5477)</name>
    <name type="common">Streptomyces tenebrarius</name>
    <dbReference type="NCBI Taxonomy" id="1933"/>
    <lineage>
        <taxon>Bacteria</taxon>
        <taxon>Bacillati</taxon>
        <taxon>Actinomycetota</taxon>
        <taxon>Actinomycetes</taxon>
        <taxon>Pseudonocardiales</taxon>
        <taxon>Pseudonocardiaceae</taxon>
        <taxon>Streptoalloteichus</taxon>
    </lineage>
</organism>
<dbReference type="RefSeq" id="WP_253668519.1">
    <property type="nucleotide sequence ID" value="NZ_JAMTCP010000004.1"/>
</dbReference>
<evidence type="ECO:0000313" key="3">
    <source>
        <dbReference type="Proteomes" id="UP001205311"/>
    </source>
</evidence>
<proteinExistence type="predicted"/>
<protein>
    <submittedName>
        <fullName evidence="2">Transposase DDE domain-containing protein</fullName>
    </submittedName>
</protein>